<keyword evidence="1" id="KW-0808">Transferase</keyword>
<organism evidence="4 5">
    <name type="scientific">Septoria linicola</name>
    <dbReference type="NCBI Taxonomy" id="215465"/>
    <lineage>
        <taxon>Eukaryota</taxon>
        <taxon>Fungi</taxon>
        <taxon>Dikarya</taxon>
        <taxon>Ascomycota</taxon>
        <taxon>Pezizomycotina</taxon>
        <taxon>Dothideomycetes</taxon>
        <taxon>Dothideomycetidae</taxon>
        <taxon>Mycosphaerellales</taxon>
        <taxon>Mycosphaerellaceae</taxon>
        <taxon>Septoria</taxon>
    </lineage>
</organism>
<feature type="domain" description="4'-phosphopantetheinyl transferase" evidence="3">
    <location>
        <begin position="12"/>
        <end position="115"/>
    </location>
</feature>
<proteinExistence type="inferred from homology"/>
<dbReference type="Pfam" id="PF01648">
    <property type="entry name" value="ACPS"/>
    <property type="match status" value="1"/>
</dbReference>
<evidence type="ECO:0000259" key="3">
    <source>
        <dbReference type="Pfam" id="PF01648"/>
    </source>
</evidence>
<dbReference type="SUPFAM" id="SSF56214">
    <property type="entry name" value="4'-phosphopantetheinyl transferase"/>
    <property type="match status" value="1"/>
</dbReference>
<dbReference type="InterPro" id="IPR008278">
    <property type="entry name" value="4-PPantetheinyl_Trfase_dom"/>
</dbReference>
<evidence type="ECO:0000256" key="1">
    <source>
        <dbReference type="ARBA" id="ARBA00022679"/>
    </source>
</evidence>
<feature type="compositionally biased region" description="Polar residues" evidence="2">
    <location>
        <begin position="137"/>
        <end position="150"/>
    </location>
</feature>
<reference evidence="4" key="1">
    <citation type="submission" date="2022-06" db="EMBL/GenBank/DDBJ databases">
        <title>Complete genome sequences of two strains of the flax pathogen Septoria linicola.</title>
        <authorList>
            <person name="Lapalu N."/>
            <person name="Simon A."/>
            <person name="Demenou B."/>
            <person name="Paumier D."/>
            <person name="Guillot M.-P."/>
            <person name="Gout L."/>
            <person name="Valade R."/>
        </authorList>
    </citation>
    <scope>NUCLEOTIDE SEQUENCE</scope>
    <source>
        <strain evidence="4">SE15195</strain>
    </source>
</reference>
<accession>A0A9Q9ASY9</accession>
<protein>
    <submittedName>
        <fullName evidence="4">Holo-[acyl carrier protein] synthase</fullName>
    </submittedName>
</protein>
<evidence type="ECO:0000256" key="2">
    <source>
        <dbReference type="SAM" id="MobiDB-lite"/>
    </source>
</evidence>
<dbReference type="Gene3D" id="3.90.470.20">
    <property type="entry name" value="4'-phosphopantetheinyl transferase domain"/>
    <property type="match status" value="1"/>
</dbReference>
<dbReference type="EMBL" id="CP099423">
    <property type="protein sequence ID" value="USW54560.1"/>
    <property type="molecule type" value="Genomic_DNA"/>
</dbReference>
<dbReference type="GO" id="GO:0000287">
    <property type="term" value="F:magnesium ion binding"/>
    <property type="evidence" value="ECO:0007669"/>
    <property type="project" value="InterPro"/>
</dbReference>
<dbReference type="InterPro" id="IPR037143">
    <property type="entry name" value="4-PPantetheinyl_Trfase_dom_sf"/>
</dbReference>
<dbReference type="InterPro" id="IPR002582">
    <property type="entry name" value="ACPS"/>
</dbReference>
<dbReference type="HAMAP" id="MF_00101">
    <property type="entry name" value="AcpS"/>
    <property type="match status" value="1"/>
</dbReference>
<gene>
    <name evidence="4" type="ORF">Slin15195_G078790</name>
</gene>
<evidence type="ECO:0000313" key="4">
    <source>
        <dbReference type="EMBL" id="USW54560.1"/>
    </source>
</evidence>
<dbReference type="Proteomes" id="UP001056384">
    <property type="component" value="Chromosome 6"/>
</dbReference>
<name>A0A9Q9ASY9_9PEZI</name>
<evidence type="ECO:0000313" key="5">
    <source>
        <dbReference type="Proteomes" id="UP001056384"/>
    </source>
</evidence>
<dbReference type="GO" id="GO:0006633">
    <property type="term" value="P:fatty acid biosynthetic process"/>
    <property type="evidence" value="ECO:0007669"/>
    <property type="project" value="InterPro"/>
</dbReference>
<keyword evidence="5" id="KW-1185">Reference proteome</keyword>
<sequence length="210" mass="23373">MPPRPFPLPFRVGTDIICQSRIRDVITKEAPKRSSGTQLDAFLRRVFTQREISHFWKRFEGFHVEKTTRLPSVTAHLAGRWAAKEAAVKAVKPRKLTWMDVEILQQPDTKELYALIRDKPFVHQPLPGTKKLHLTSGLEQPTASESSSPQHEPAVSPEAEQEDQNDPSGQIAIISISHDKDYATAVCVAAEEPVPGDVGGEAAARLYFDA</sequence>
<dbReference type="AlphaFoldDB" id="A0A9Q9ASY9"/>
<dbReference type="OrthoDB" id="15433at2759"/>
<feature type="region of interest" description="Disordered" evidence="2">
    <location>
        <begin position="127"/>
        <end position="170"/>
    </location>
</feature>
<dbReference type="GO" id="GO:0008897">
    <property type="term" value="F:holo-[acyl-carrier-protein] synthase activity"/>
    <property type="evidence" value="ECO:0007669"/>
    <property type="project" value="InterPro"/>
</dbReference>